<organism evidence="10 11">
    <name type="scientific">Nyssa sinensis</name>
    <dbReference type="NCBI Taxonomy" id="561372"/>
    <lineage>
        <taxon>Eukaryota</taxon>
        <taxon>Viridiplantae</taxon>
        <taxon>Streptophyta</taxon>
        <taxon>Embryophyta</taxon>
        <taxon>Tracheophyta</taxon>
        <taxon>Spermatophyta</taxon>
        <taxon>Magnoliopsida</taxon>
        <taxon>eudicotyledons</taxon>
        <taxon>Gunneridae</taxon>
        <taxon>Pentapetalae</taxon>
        <taxon>asterids</taxon>
        <taxon>Cornales</taxon>
        <taxon>Nyssaceae</taxon>
        <taxon>Nyssa</taxon>
    </lineage>
</organism>
<dbReference type="EMBL" id="CM018031">
    <property type="protein sequence ID" value="KAA8550225.1"/>
    <property type="molecule type" value="Genomic_DNA"/>
</dbReference>
<keyword evidence="11" id="KW-1185">Reference proteome</keyword>
<evidence type="ECO:0000256" key="5">
    <source>
        <dbReference type="ARBA" id="ARBA00022641"/>
    </source>
</evidence>
<keyword evidence="7 9" id="KW-0221">Differentiation</keyword>
<dbReference type="InterPro" id="IPR009438">
    <property type="entry name" value="Phytosulfokine"/>
</dbReference>
<evidence type="ECO:0000256" key="6">
    <source>
        <dbReference type="ARBA" id="ARBA00022729"/>
    </source>
</evidence>
<feature type="chain" id="PRO_5031606045" description="Phytosulfokine" evidence="9">
    <location>
        <begin position="26"/>
        <end position="93"/>
    </location>
</feature>
<comment type="subcellular location">
    <subcellularLocation>
        <location evidence="1 9">Secreted</location>
    </subcellularLocation>
</comment>
<comment type="PTM">
    <text evidence="9">PSK-alpha is produced by endopeptidase digestion. PSK-beta is produced from PSK-alpha by exopeptidase digestion.</text>
</comment>
<dbReference type="GO" id="GO:0030154">
    <property type="term" value="P:cell differentiation"/>
    <property type="evidence" value="ECO:0007669"/>
    <property type="project" value="UniProtKB-UniRule"/>
</dbReference>
<gene>
    <name evidence="10" type="ORF">F0562_001909</name>
</gene>
<dbReference type="OrthoDB" id="1914102at2759"/>
<evidence type="ECO:0000256" key="2">
    <source>
        <dbReference type="ARBA" id="ARBA00010781"/>
    </source>
</evidence>
<dbReference type="GO" id="GO:0008283">
    <property type="term" value="P:cell population proliferation"/>
    <property type="evidence" value="ECO:0007669"/>
    <property type="project" value="UniProtKB-UniRule"/>
</dbReference>
<dbReference type="GO" id="GO:0008083">
    <property type="term" value="F:growth factor activity"/>
    <property type="evidence" value="ECO:0007669"/>
    <property type="project" value="UniProtKB-UniRule"/>
</dbReference>
<dbReference type="Pfam" id="PF06404">
    <property type="entry name" value="PSK"/>
    <property type="match status" value="1"/>
</dbReference>
<feature type="signal peptide" evidence="9">
    <location>
        <begin position="1"/>
        <end position="25"/>
    </location>
</feature>
<keyword evidence="5 9" id="KW-0765">Sulfation</keyword>
<evidence type="ECO:0000256" key="1">
    <source>
        <dbReference type="ARBA" id="ARBA00004613"/>
    </source>
</evidence>
<accession>A0A5J5C4H8</accession>
<comment type="PTM">
    <text evidence="9">Sulfation is important for activity and for the binding to a putative membrane receptor.</text>
</comment>
<evidence type="ECO:0000256" key="9">
    <source>
        <dbReference type="RuleBase" id="RU368031"/>
    </source>
</evidence>
<protein>
    <recommendedName>
        <fullName evidence="9">Phytosulfokine</fullName>
    </recommendedName>
    <component>
        <recommendedName>
            <fullName evidence="9">Phytosulfokine-alpha</fullName>
            <shortName evidence="9">PSK-alpha</shortName>
            <shortName evidence="9">Phytosulfokine-a</shortName>
        </recommendedName>
    </component>
    <component>
        <recommendedName>
            <fullName evidence="9">Phytosulfokine-beta</fullName>
            <shortName evidence="9">PSK-beta</shortName>
            <shortName evidence="9">Phytosulfokine-b</shortName>
        </recommendedName>
    </component>
</protein>
<comment type="similarity">
    <text evidence="2 9">Belongs to the phytosulfokine family.</text>
</comment>
<keyword evidence="3 9" id="KW-0217">Developmental protein</keyword>
<sequence>MKQSLHPCALLFLLLILLFSSQTSARFRATQQVEEVKLNKITSDSSIVEMEGNDSLNQLMGLEICDDGDKECLKRRIAAEAHLDYIYTQHHKP</sequence>
<keyword evidence="4 9" id="KW-0964">Secreted</keyword>
<evidence type="ECO:0000256" key="7">
    <source>
        <dbReference type="ARBA" id="ARBA00022782"/>
    </source>
</evidence>
<evidence type="ECO:0000256" key="3">
    <source>
        <dbReference type="ARBA" id="ARBA00022473"/>
    </source>
</evidence>
<dbReference type="GO" id="GO:0005576">
    <property type="term" value="C:extracellular region"/>
    <property type="evidence" value="ECO:0007669"/>
    <property type="project" value="UniProtKB-SubCell"/>
</dbReference>
<evidence type="ECO:0000256" key="8">
    <source>
        <dbReference type="ARBA" id="ARBA00023030"/>
    </source>
</evidence>
<evidence type="ECO:0000256" key="4">
    <source>
        <dbReference type="ARBA" id="ARBA00022525"/>
    </source>
</evidence>
<reference evidence="10 11" key="1">
    <citation type="submission" date="2019-09" db="EMBL/GenBank/DDBJ databases">
        <title>A chromosome-level genome assembly of the Chinese tupelo Nyssa sinensis.</title>
        <authorList>
            <person name="Yang X."/>
            <person name="Kang M."/>
            <person name="Yang Y."/>
            <person name="Xiong H."/>
            <person name="Wang M."/>
            <person name="Zhang Z."/>
            <person name="Wang Z."/>
            <person name="Wu H."/>
            <person name="Ma T."/>
            <person name="Liu J."/>
            <person name="Xi Z."/>
        </authorList>
    </citation>
    <scope>NUCLEOTIDE SEQUENCE [LARGE SCALE GENOMIC DNA]</scope>
    <source>
        <strain evidence="10">J267</strain>
        <tissue evidence="10">Leaf</tissue>
    </source>
</reference>
<keyword evidence="6 9" id="KW-0732">Signal</keyword>
<comment type="function">
    <text evidence="9">Promotes plant cell differentiation, organogenesis and somatic embryogenesis as well as cell proliferation.</text>
</comment>
<evidence type="ECO:0000313" key="10">
    <source>
        <dbReference type="EMBL" id="KAA8550225.1"/>
    </source>
</evidence>
<keyword evidence="8 9" id="KW-0339">Growth factor</keyword>
<dbReference type="PANTHER" id="PTHR33285:SF22">
    <property type="entry name" value="PHYTOSULFOKINES 6-RELATED"/>
    <property type="match status" value="1"/>
</dbReference>
<evidence type="ECO:0000313" key="11">
    <source>
        <dbReference type="Proteomes" id="UP000325577"/>
    </source>
</evidence>
<dbReference type="Proteomes" id="UP000325577">
    <property type="component" value="Linkage Group LG0"/>
</dbReference>
<dbReference type="AlphaFoldDB" id="A0A5J5C4H8"/>
<dbReference type="PANTHER" id="PTHR33285">
    <property type="entry name" value="PHYTOSULFOKINES 3"/>
    <property type="match status" value="1"/>
</dbReference>
<proteinExistence type="inferred from homology"/>
<name>A0A5J5C4H8_9ASTE</name>